<dbReference type="AlphaFoldDB" id="A0A067SK19"/>
<accession>A0A067SK19</accession>
<dbReference type="Proteomes" id="UP000027222">
    <property type="component" value="Unassembled WGS sequence"/>
</dbReference>
<gene>
    <name evidence="2" type="ORF">GALMADRAFT_254069</name>
</gene>
<name>A0A067SK19_GALM3</name>
<proteinExistence type="predicted"/>
<keyword evidence="3" id="KW-1185">Reference proteome</keyword>
<reference evidence="3" key="1">
    <citation type="journal article" date="2014" name="Proc. Natl. Acad. Sci. U.S.A.">
        <title>Extensive sampling of basidiomycete genomes demonstrates inadequacy of the white-rot/brown-rot paradigm for wood decay fungi.</title>
        <authorList>
            <person name="Riley R."/>
            <person name="Salamov A.A."/>
            <person name="Brown D.W."/>
            <person name="Nagy L.G."/>
            <person name="Floudas D."/>
            <person name="Held B.W."/>
            <person name="Levasseur A."/>
            <person name="Lombard V."/>
            <person name="Morin E."/>
            <person name="Otillar R."/>
            <person name="Lindquist E.A."/>
            <person name="Sun H."/>
            <person name="LaButti K.M."/>
            <person name="Schmutz J."/>
            <person name="Jabbour D."/>
            <person name="Luo H."/>
            <person name="Baker S.E."/>
            <person name="Pisabarro A.G."/>
            <person name="Walton J.D."/>
            <person name="Blanchette R.A."/>
            <person name="Henrissat B."/>
            <person name="Martin F."/>
            <person name="Cullen D."/>
            <person name="Hibbett D.S."/>
            <person name="Grigoriev I.V."/>
        </authorList>
    </citation>
    <scope>NUCLEOTIDE SEQUENCE [LARGE SCALE GENOMIC DNA]</scope>
    <source>
        <strain evidence="3">CBS 339.88</strain>
    </source>
</reference>
<dbReference type="HOGENOM" id="CLU_2996628_0_0_1"/>
<organism evidence="2 3">
    <name type="scientific">Galerina marginata (strain CBS 339.88)</name>
    <dbReference type="NCBI Taxonomy" id="685588"/>
    <lineage>
        <taxon>Eukaryota</taxon>
        <taxon>Fungi</taxon>
        <taxon>Dikarya</taxon>
        <taxon>Basidiomycota</taxon>
        <taxon>Agaricomycotina</taxon>
        <taxon>Agaricomycetes</taxon>
        <taxon>Agaricomycetidae</taxon>
        <taxon>Agaricales</taxon>
        <taxon>Agaricineae</taxon>
        <taxon>Strophariaceae</taxon>
        <taxon>Galerina</taxon>
    </lineage>
</organism>
<feature type="region of interest" description="Disordered" evidence="1">
    <location>
        <begin position="1"/>
        <end position="57"/>
    </location>
</feature>
<feature type="compositionally biased region" description="Polar residues" evidence="1">
    <location>
        <begin position="37"/>
        <end position="57"/>
    </location>
</feature>
<protein>
    <submittedName>
        <fullName evidence="2">Uncharacterized protein</fullName>
    </submittedName>
</protein>
<dbReference type="EMBL" id="KL142393">
    <property type="protein sequence ID" value="KDR71251.1"/>
    <property type="molecule type" value="Genomic_DNA"/>
</dbReference>
<evidence type="ECO:0000313" key="2">
    <source>
        <dbReference type="EMBL" id="KDR71251.1"/>
    </source>
</evidence>
<sequence>MLDLHTAKGGIGTNRTDRLVVPTSVRRCYRDPDPLSRGSSPASHPITPTQSTPSDTP</sequence>
<evidence type="ECO:0000313" key="3">
    <source>
        <dbReference type="Proteomes" id="UP000027222"/>
    </source>
</evidence>
<evidence type="ECO:0000256" key="1">
    <source>
        <dbReference type="SAM" id="MobiDB-lite"/>
    </source>
</evidence>